<dbReference type="CDD" id="cd11055">
    <property type="entry name" value="CYP3A-like"/>
    <property type="match status" value="1"/>
</dbReference>
<sequence>MIQILTSQLSTTWILIYTGLVLVATSIITKWMKKRNHFAKLNIPGPKPLPIIGNFNLVMKHGLANNDLILTQKYGKTFGFFLGSTPVVETTDLRLLKSVLIKDFSVFTNRKRMEAMMFEPYDHFLSLIKDEEWKSIRAILSTSFTSGKLKSMSKLMMECSNQLNHHFKKIADEEKTFNGRNYFEGLTLDIICSCCFGFSVDSINDPDNEIIKHLKCLFLDSMTKDPRFIFIILFPKLATFLRKKQMIELIPKSSLIYLKNLTLTIMQRRKDKSEYRDDFIQSMVEHEEKVEINKLDIEHNSSDDEDMKWNPKDAKYLKKSLTISEIFSQAAMFLIAGMETTATTLNFIAYNLAKHQDIQQKLIDEVDQVLEEHNGEINYETVKKMRYMSMVIDETLRMFPAAIKLDRLAGEDFEFEGMKIEKDQMVVVPLWALHRDPELYPEPEKFDPERFSAENKQKRDNNAYLPFGNGPRNCLGMRFALLEIKLTLTNIISKFRFETCDQTPDKIEIDSSGFARPKTPIILKIKNRY</sequence>
<evidence type="ECO:0000256" key="3">
    <source>
        <dbReference type="ARBA" id="ARBA00010617"/>
    </source>
</evidence>
<evidence type="ECO:0000256" key="10">
    <source>
        <dbReference type="PIRSR" id="PIRSR602401-1"/>
    </source>
</evidence>
<keyword evidence="4 10" id="KW-0349">Heme</keyword>
<keyword evidence="12" id="KW-1133">Transmembrane helix</keyword>
<dbReference type="InterPro" id="IPR036396">
    <property type="entry name" value="Cyt_P450_sf"/>
</dbReference>
<evidence type="ECO:0000256" key="11">
    <source>
        <dbReference type="RuleBase" id="RU000461"/>
    </source>
</evidence>
<keyword evidence="6" id="KW-0492">Microsome</keyword>
<dbReference type="Pfam" id="PF00067">
    <property type="entry name" value="p450"/>
    <property type="match status" value="1"/>
</dbReference>
<dbReference type="InterPro" id="IPR002401">
    <property type="entry name" value="Cyt_P450_E_grp-I"/>
</dbReference>
<dbReference type="GO" id="GO:0005506">
    <property type="term" value="F:iron ion binding"/>
    <property type="evidence" value="ECO:0007669"/>
    <property type="project" value="InterPro"/>
</dbReference>
<evidence type="ECO:0000256" key="6">
    <source>
        <dbReference type="ARBA" id="ARBA00022848"/>
    </source>
</evidence>
<keyword evidence="11" id="KW-0503">Monooxygenase</keyword>
<feature type="binding site" description="axial binding residue" evidence="10">
    <location>
        <position position="474"/>
    </location>
    <ligand>
        <name>heme</name>
        <dbReference type="ChEBI" id="CHEBI:30413"/>
    </ligand>
    <ligandPart>
        <name>Fe</name>
        <dbReference type="ChEBI" id="CHEBI:18248"/>
    </ligandPart>
</feature>
<keyword evidence="6" id="KW-0256">Endoplasmic reticulum</keyword>
<evidence type="ECO:0000256" key="7">
    <source>
        <dbReference type="ARBA" id="ARBA00023002"/>
    </source>
</evidence>
<organism evidence="13">
    <name type="scientific">Brachionus rotundiformis</name>
    <dbReference type="NCBI Taxonomy" id="96890"/>
    <lineage>
        <taxon>Eukaryota</taxon>
        <taxon>Metazoa</taxon>
        <taxon>Spiralia</taxon>
        <taxon>Gnathifera</taxon>
        <taxon>Rotifera</taxon>
        <taxon>Eurotatoria</taxon>
        <taxon>Monogononta</taxon>
        <taxon>Pseudotrocha</taxon>
        <taxon>Ploima</taxon>
        <taxon>Brachionidae</taxon>
        <taxon>Brachionus</taxon>
    </lineage>
</organism>
<comment type="function">
    <text evidence="9">Cytochromes P450 are a group of heme-thiolate monooxygenases. They oxidize a variety of structurally unrelated compounds, including steroids, fatty acids, and xenobiotics.</text>
</comment>
<keyword evidence="12" id="KW-0812">Transmembrane</keyword>
<feature type="transmembrane region" description="Helical" evidence="12">
    <location>
        <begin position="12"/>
        <end position="32"/>
    </location>
</feature>
<evidence type="ECO:0000256" key="12">
    <source>
        <dbReference type="SAM" id="Phobius"/>
    </source>
</evidence>
<dbReference type="GO" id="GO:0008395">
    <property type="term" value="F:steroid hydroxylase activity"/>
    <property type="evidence" value="ECO:0007669"/>
    <property type="project" value="TreeGrafter"/>
</dbReference>
<dbReference type="InterPro" id="IPR050705">
    <property type="entry name" value="Cytochrome_P450_3A"/>
</dbReference>
<comment type="similarity">
    <text evidence="3 11">Belongs to the cytochrome P450 family.</text>
</comment>
<dbReference type="AlphaFoldDB" id="A0A5J6KJE1"/>
<gene>
    <name evidence="13" type="primary">CYP3044B10</name>
</gene>
<keyword evidence="12" id="KW-0472">Membrane</keyword>
<reference evidence="13" key="1">
    <citation type="submission" date="2018-08" db="EMBL/GenBank/DDBJ databases">
        <authorList>
            <person name="Lee J.-S."/>
        </authorList>
    </citation>
    <scope>NUCLEOTIDE SEQUENCE</scope>
</reference>
<keyword evidence="5 10" id="KW-0479">Metal-binding</keyword>
<name>A0A5J6KJE1_9BILA</name>
<comment type="subcellular location">
    <subcellularLocation>
        <location evidence="2">Endoplasmic reticulum membrane</location>
        <topology evidence="2">Peripheral membrane protein</topology>
    </subcellularLocation>
    <subcellularLocation>
        <location evidence="1">Microsome membrane</location>
        <topology evidence="1">Peripheral membrane protein</topology>
    </subcellularLocation>
</comment>
<accession>A0A5J6KJE1</accession>
<evidence type="ECO:0000256" key="1">
    <source>
        <dbReference type="ARBA" id="ARBA00004174"/>
    </source>
</evidence>
<dbReference type="EMBL" id="MH718980">
    <property type="protein sequence ID" value="QEV83805.1"/>
    <property type="molecule type" value="mRNA"/>
</dbReference>
<dbReference type="GO" id="GO:0016705">
    <property type="term" value="F:oxidoreductase activity, acting on paired donors, with incorporation or reduction of molecular oxygen"/>
    <property type="evidence" value="ECO:0007669"/>
    <property type="project" value="InterPro"/>
</dbReference>
<comment type="cofactor">
    <cofactor evidence="10">
        <name>heme</name>
        <dbReference type="ChEBI" id="CHEBI:30413"/>
    </cofactor>
</comment>
<dbReference type="SUPFAM" id="SSF48264">
    <property type="entry name" value="Cytochrome P450"/>
    <property type="match status" value="1"/>
</dbReference>
<evidence type="ECO:0000256" key="5">
    <source>
        <dbReference type="ARBA" id="ARBA00022723"/>
    </source>
</evidence>
<dbReference type="GO" id="GO:0005789">
    <property type="term" value="C:endoplasmic reticulum membrane"/>
    <property type="evidence" value="ECO:0007669"/>
    <property type="project" value="UniProtKB-SubCell"/>
</dbReference>
<evidence type="ECO:0000256" key="2">
    <source>
        <dbReference type="ARBA" id="ARBA00004406"/>
    </source>
</evidence>
<dbReference type="PANTHER" id="PTHR24302">
    <property type="entry name" value="CYTOCHROME P450 FAMILY 3"/>
    <property type="match status" value="1"/>
</dbReference>
<dbReference type="FunFam" id="1.10.630.10:FF:000042">
    <property type="entry name" value="Cytochrome P450"/>
    <property type="match status" value="1"/>
</dbReference>
<dbReference type="PROSITE" id="PS00086">
    <property type="entry name" value="CYTOCHROME_P450"/>
    <property type="match status" value="1"/>
</dbReference>
<dbReference type="Gene3D" id="1.10.630.10">
    <property type="entry name" value="Cytochrome P450"/>
    <property type="match status" value="1"/>
</dbReference>
<keyword evidence="7 11" id="KW-0560">Oxidoreductase</keyword>
<protein>
    <submittedName>
        <fullName evidence="13">Cytochrome P450</fullName>
    </submittedName>
</protein>
<evidence type="ECO:0000313" key="13">
    <source>
        <dbReference type="EMBL" id="QEV83805.1"/>
    </source>
</evidence>
<evidence type="ECO:0000256" key="9">
    <source>
        <dbReference type="ARBA" id="ARBA00043906"/>
    </source>
</evidence>
<dbReference type="InterPro" id="IPR001128">
    <property type="entry name" value="Cyt_P450"/>
</dbReference>
<dbReference type="PANTHER" id="PTHR24302:SF15">
    <property type="entry name" value="FATTY-ACID PEROXYGENASE"/>
    <property type="match status" value="1"/>
</dbReference>
<keyword evidence="8 10" id="KW-0408">Iron</keyword>
<dbReference type="GO" id="GO:0020037">
    <property type="term" value="F:heme binding"/>
    <property type="evidence" value="ECO:0007669"/>
    <property type="project" value="InterPro"/>
</dbReference>
<dbReference type="PRINTS" id="PR00463">
    <property type="entry name" value="EP450I"/>
</dbReference>
<evidence type="ECO:0000256" key="4">
    <source>
        <dbReference type="ARBA" id="ARBA00022617"/>
    </source>
</evidence>
<dbReference type="InterPro" id="IPR017972">
    <property type="entry name" value="Cyt_P450_CS"/>
</dbReference>
<dbReference type="PRINTS" id="PR00385">
    <property type="entry name" value="P450"/>
</dbReference>
<evidence type="ECO:0000256" key="8">
    <source>
        <dbReference type="ARBA" id="ARBA00023004"/>
    </source>
</evidence>
<proteinExistence type="evidence at transcript level"/>